<proteinExistence type="predicted"/>
<feature type="compositionally biased region" description="Low complexity" evidence="1">
    <location>
        <begin position="157"/>
        <end position="167"/>
    </location>
</feature>
<sequence>MPEQFPSCFGACYSGVASPSAEAGPNLTTSIYETRLGVAALTWSRALLGLTLAADLCLSDPDEEDADSLRFRVRPWFLWNQRGSRRFSLINDRSSRRCVDFTWDLSHARFCTGSGARSEPASRFFVAISVDSEMLLVAGDLIEEAYKKSRARRPPAAAPFSIPAAPTSRREHVGLGGPGGRRSYRTVARLGGRERVISIDLGVNEKDWEEGMAVSVDGKRILHVRRLRWKFRGTEKVEVEGGGWIQVSWDLYSWLFQTKNDSADSPLAENQRAMFIFRLEEDQTRNPGGVHSGNKGTTSRNLHGKTNEWSESSSNYGGPGTVRMRQRRSRSLLQKTTSSSSSTSSASSASSSTVLEWASQEEEELQRHDGFSLLVYIWKNSIT</sequence>
<feature type="region of interest" description="Disordered" evidence="1">
    <location>
        <begin position="284"/>
        <end position="352"/>
    </location>
</feature>
<keyword evidence="3" id="KW-1185">Reference proteome</keyword>
<dbReference type="OrthoDB" id="1894291at2759"/>
<dbReference type="InterPro" id="IPR008586">
    <property type="entry name" value="DUF868_pln"/>
</dbReference>
<comment type="caution">
    <text evidence="2">The sequence shown here is derived from an EMBL/GenBank/DDBJ whole genome shotgun (WGS) entry which is preliminary data.</text>
</comment>
<protein>
    <recommendedName>
        <fullName evidence="4">DUF868 family protein</fullName>
    </recommendedName>
</protein>
<evidence type="ECO:0000256" key="1">
    <source>
        <dbReference type="SAM" id="MobiDB-lite"/>
    </source>
</evidence>
<gene>
    <name evidence="2" type="ORF">ZIOFF_023067</name>
</gene>
<evidence type="ECO:0008006" key="4">
    <source>
        <dbReference type="Google" id="ProtNLM"/>
    </source>
</evidence>
<feature type="compositionally biased region" description="Low complexity" evidence="1">
    <location>
        <begin position="331"/>
        <end position="352"/>
    </location>
</feature>
<organism evidence="2 3">
    <name type="scientific">Zingiber officinale</name>
    <name type="common">Ginger</name>
    <name type="synonym">Amomum zingiber</name>
    <dbReference type="NCBI Taxonomy" id="94328"/>
    <lineage>
        <taxon>Eukaryota</taxon>
        <taxon>Viridiplantae</taxon>
        <taxon>Streptophyta</taxon>
        <taxon>Embryophyta</taxon>
        <taxon>Tracheophyta</taxon>
        <taxon>Spermatophyta</taxon>
        <taxon>Magnoliopsida</taxon>
        <taxon>Liliopsida</taxon>
        <taxon>Zingiberales</taxon>
        <taxon>Zingiberaceae</taxon>
        <taxon>Zingiber</taxon>
    </lineage>
</organism>
<dbReference type="PANTHER" id="PTHR31972:SF3">
    <property type="entry name" value="OS09G0416600 PROTEIN"/>
    <property type="match status" value="1"/>
</dbReference>
<evidence type="ECO:0000313" key="2">
    <source>
        <dbReference type="EMBL" id="KAG6519573.1"/>
    </source>
</evidence>
<feature type="region of interest" description="Disordered" evidence="1">
    <location>
        <begin position="157"/>
        <end position="179"/>
    </location>
</feature>
<accession>A0A8J5LKM8</accession>
<reference evidence="2 3" key="1">
    <citation type="submission" date="2020-08" db="EMBL/GenBank/DDBJ databases">
        <title>Plant Genome Project.</title>
        <authorList>
            <person name="Zhang R.-G."/>
        </authorList>
    </citation>
    <scope>NUCLEOTIDE SEQUENCE [LARGE SCALE GENOMIC DNA]</scope>
    <source>
        <tissue evidence="2">Rhizome</tissue>
    </source>
</reference>
<dbReference type="AlphaFoldDB" id="A0A8J5LKM8"/>
<dbReference type="EMBL" id="JACMSC010000006">
    <property type="protein sequence ID" value="KAG6519573.1"/>
    <property type="molecule type" value="Genomic_DNA"/>
</dbReference>
<name>A0A8J5LKM8_ZINOF</name>
<dbReference type="Proteomes" id="UP000734854">
    <property type="component" value="Unassembled WGS sequence"/>
</dbReference>
<dbReference type="PANTHER" id="PTHR31972">
    <property type="entry name" value="EXPRESSED PROTEIN"/>
    <property type="match status" value="1"/>
</dbReference>
<evidence type="ECO:0000313" key="3">
    <source>
        <dbReference type="Proteomes" id="UP000734854"/>
    </source>
</evidence>
<dbReference type="Pfam" id="PF05910">
    <property type="entry name" value="DUF868"/>
    <property type="match status" value="1"/>
</dbReference>
<feature type="compositionally biased region" description="Polar residues" evidence="1">
    <location>
        <begin position="307"/>
        <end position="316"/>
    </location>
</feature>